<dbReference type="GO" id="GO:0016020">
    <property type="term" value="C:membrane"/>
    <property type="evidence" value="ECO:0007669"/>
    <property type="project" value="UniProtKB-SubCell"/>
</dbReference>
<evidence type="ECO:0000256" key="4">
    <source>
        <dbReference type="ARBA" id="ARBA00022985"/>
    </source>
</evidence>
<dbReference type="GO" id="GO:0005829">
    <property type="term" value="C:cytosol"/>
    <property type="evidence" value="ECO:0007669"/>
    <property type="project" value="TreeGrafter"/>
</dbReference>
<dbReference type="NCBIfam" id="NF003952">
    <property type="entry name" value="PRK05450.1-5"/>
    <property type="match status" value="1"/>
</dbReference>
<dbReference type="FunFam" id="3.90.550.10:FF:000011">
    <property type="entry name" value="3-deoxy-manno-octulosonate cytidylyltransferase"/>
    <property type="match status" value="1"/>
</dbReference>
<dbReference type="Gene3D" id="3.90.550.10">
    <property type="entry name" value="Spore Coat Polysaccharide Biosynthesis Protein SpsA, Chain A"/>
    <property type="match status" value="1"/>
</dbReference>
<dbReference type="GO" id="GO:0033468">
    <property type="term" value="P:CMP-keto-3-deoxy-D-manno-octulosonic acid biosynthetic process"/>
    <property type="evidence" value="ECO:0007669"/>
    <property type="project" value="UniProtKB-UniRule"/>
</dbReference>
<proteinExistence type="inferred from homology"/>
<dbReference type="EC" id="2.7.7.38" evidence="5"/>
<dbReference type="PANTHER" id="PTHR42866:SF2">
    <property type="entry name" value="3-DEOXY-MANNO-OCTULOSONATE CYTIDYLYLTRANSFERASE, MITOCHONDRIAL"/>
    <property type="match status" value="1"/>
</dbReference>
<reference evidence="6 7" key="1">
    <citation type="submission" date="2020-07" db="EMBL/GenBank/DDBJ databases">
        <title>Genomic Encyclopedia of Type Strains, Phase IV (KMG-V): Genome sequencing to study the core and pangenomes of soil and plant-associated prokaryotes.</title>
        <authorList>
            <person name="Whitman W."/>
        </authorList>
    </citation>
    <scope>NUCLEOTIDE SEQUENCE [LARGE SCALE GENOMIC DNA]</scope>
    <source>
        <strain evidence="6 7">SAS40</strain>
    </source>
</reference>
<organism evidence="6 7">
    <name type="scientific">Pigmentiphaga litoralis</name>
    <dbReference type="NCBI Taxonomy" id="516702"/>
    <lineage>
        <taxon>Bacteria</taxon>
        <taxon>Pseudomonadati</taxon>
        <taxon>Pseudomonadota</taxon>
        <taxon>Betaproteobacteria</taxon>
        <taxon>Burkholderiales</taxon>
        <taxon>Alcaligenaceae</taxon>
        <taxon>Pigmentiphaga</taxon>
    </lineage>
</organism>
<dbReference type="Pfam" id="PF02348">
    <property type="entry name" value="CTP_transf_3"/>
    <property type="match status" value="1"/>
</dbReference>
<keyword evidence="3 5" id="KW-0548">Nucleotidyltransferase</keyword>
<sequence length="256" mass="27304">MNFLAVIPARARSTRLPGKMLADIGGKPMVVWVAEKARASGAADVVVATDDAEIAKAVQAHGFRALMTRDDHPTGTDRLAEVCVQLGLSDDHIVVNIQGDEPLISPTLVADVAQALDRHPSAAIATAAHPLQSADELFNPNMVKVVCDTHGRAMYFSRAPIPWARDALAGGDPVLAPGLPALRHIGLYAYRAGFLRRFPSLSQGTLERWESLEQLRAMEHGFSIQVHLTAHAPAPGVDTQADLDQVRGLVATPGQG</sequence>
<keyword evidence="7" id="KW-1185">Reference proteome</keyword>
<dbReference type="InterPro" id="IPR004528">
    <property type="entry name" value="KdsB"/>
</dbReference>
<protein>
    <recommendedName>
        <fullName evidence="5">3-deoxy-manno-octulosonate cytidylyltransferase</fullName>
        <ecNumber evidence="5">2.7.7.38</ecNumber>
    </recommendedName>
    <alternativeName>
        <fullName evidence="5">CMP-2-keto-3-deoxyoctulosonic acid synthase</fullName>
        <shortName evidence="5">CKS</shortName>
        <shortName evidence="5">CMP-KDO synthase</shortName>
    </alternativeName>
</protein>
<accession>A0A7Y9LQI8</accession>
<dbReference type="NCBIfam" id="TIGR00466">
    <property type="entry name" value="kdsB"/>
    <property type="match status" value="1"/>
</dbReference>
<dbReference type="PANTHER" id="PTHR42866">
    <property type="entry name" value="3-DEOXY-MANNO-OCTULOSONATE CYTIDYLYLTRANSFERASE"/>
    <property type="match status" value="1"/>
</dbReference>
<evidence type="ECO:0000256" key="3">
    <source>
        <dbReference type="ARBA" id="ARBA00022695"/>
    </source>
</evidence>
<evidence type="ECO:0000256" key="2">
    <source>
        <dbReference type="ARBA" id="ARBA00022679"/>
    </source>
</evidence>
<comment type="subcellular location">
    <subcellularLocation>
        <location evidence="5">Cytoplasm</location>
    </subcellularLocation>
    <subcellularLocation>
        <location evidence="1">Membrane</location>
    </subcellularLocation>
</comment>
<keyword evidence="4 5" id="KW-0448">Lipopolysaccharide biosynthesis</keyword>
<keyword evidence="2 5" id="KW-0808">Transferase</keyword>
<dbReference type="RefSeq" id="WP_179590263.1">
    <property type="nucleotide sequence ID" value="NZ_JACBYR010000003.1"/>
</dbReference>
<evidence type="ECO:0000256" key="1">
    <source>
        <dbReference type="ARBA" id="ARBA00004370"/>
    </source>
</evidence>
<comment type="similarity">
    <text evidence="5">Belongs to the KdsB family.</text>
</comment>
<evidence type="ECO:0000313" key="7">
    <source>
        <dbReference type="Proteomes" id="UP000542125"/>
    </source>
</evidence>
<dbReference type="EMBL" id="JACBYR010000003">
    <property type="protein sequence ID" value="NYE85831.1"/>
    <property type="molecule type" value="Genomic_DNA"/>
</dbReference>
<name>A0A7Y9LQI8_9BURK</name>
<dbReference type="AlphaFoldDB" id="A0A7Y9LQI8"/>
<comment type="function">
    <text evidence="5">Activates KDO (a required 8-carbon sugar) for incorporation into bacterial lipopolysaccharide in Gram-negative bacteria.</text>
</comment>
<evidence type="ECO:0000313" key="6">
    <source>
        <dbReference type="EMBL" id="NYE85831.1"/>
    </source>
</evidence>
<dbReference type="GO" id="GO:0008690">
    <property type="term" value="F:3-deoxy-manno-octulosonate cytidylyltransferase activity"/>
    <property type="evidence" value="ECO:0007669"/>
    <property type="project" value="UniProtKB-UniRule"/>
</dbReference>
<comment type="pathway">
    <text evidence="5">Nucleotide-sugar biosynthesis; CMP-3-deoxy-D-manno-octulosonate biosynthesis; CMP-3-deoxy-D-manno-octulosonate from 3-deoxy-D-manno-octulosonate and CTP: step 1/1.</text>
</comment>
<dbReference type="HAMAP" id="MF_00057">
    <property type="entry name" value="KdsB"/>
    <property type="match status" value="1"/>
</dbReference>
<comment type="catalytic activity">
    <reaction evidence="5">
        <text>3-deoxy-alpha-D-manno-oct-2-ulosonate + CTP = CMP-3-deoxy-beta-D-manno-octulosonate + diphosphate</text>
        <dbReference type="Rhea" id="RHEA:23448"/>
        <dbReference type="ChEBI" id="CHEBI:33019"/>
        <dbReference type="ChEBI" id="CHEBI:37563"/>
        <dbReference type="ChEBI" id="CHEBI:85986"/>
        <dbReference type="ChEBI" id="CHEBI:85987"/>
        <dbReference type="EC" id="2.7.7.38"/>
    </reaction>
</comment>
<dbReference type="CDD" id="cd02517">
    <property type="entry name" value="CMP-KDO-Synthetase"/>
    <property type="match status" value="1"/>
</dbReference>
<comment type="caution">
    <text evidence="6">The sequence shown here is derived from an EMBL/GenBank/DDBJ whole genome shotgun (WGS) entry which is preliminary data.</text>
</comment>
<keyword evidence="5" id="KW-0963">Cytoplasm</keyword>
<dbReference type="SUPFAM" id="SSF53448">
    <property type="entry name" value="Nucleotide-diphospho-sugar transferases"/>
    <property type="match status" value="1"/>
</dbReference>
<dbReference type="InterPro" id="IPR029044">
    <property type="entry name" value="Nucleotide-diphossugar_trans"/>
</dbReference>
<dbReference type="NCBIfam" id="NF009905">
    <property type="entry name" value="PRK13368.1"/>
    <property type="match status" value="1"/>
</dbReference>
<dbReference type="InterPro" id="IPR003329">
    <property type="entry name" value="Cytidylyl_trans"/>
</dbReference>
<evidence type="ECO:0000256" key="5">
    <source>
        <dbReference type="HAMAP-Rule" id="MF_00057"/>
    </source>
</evidence>
<dbReference type="GO" id="GO:0009103">
    <property type="term" value="P:lipopolysaccharide biosynthetic process"/>
    <property type="evidence" value="ECO:0007669"/>
    <property type="project" value="UniProtKB-UniRule"/>
</dbReference>
<gene>
    <name evidence="5" type="primary">kdsB</name>
    <name evidence="6" type="ORF">FHW18_005150</name>
</gene>
<dbReference type="Proteomes" id="UP000542125">
    <property type="component" value="Unassembled WGS sequence"/>
</dbReference>
<dbReference type="UniPathway" id="UPA00358">
    <property type="reaction ID" value="UER00476"/>
</dbReference>